<keyword evidence="4 6" id="KW-1133">Transmembrane helix</keyword>
<reference evidence="8 9" key="1">
    <citation type="journal article" date="2015" name="Genome Announc.">
        <title>Complete Genome Sequence of the Rhizobacterium Pseudomonas trivialis Strain IHBB745 with Multiple Plant Growth-Promoting Activities and Tolerance to Desiccation and Alkalinity.</title>
        <authorList>
            <person name="Gulati A."/>
            <person name="Swarnkar M.K."/>
            <person name="Vyas P."/>
            <person name="Rahi P."/>
            <person name="Thakur R."/>
            <person name="Thakur N."/>
            <person name="Singh A.K."/>
        </authorList>
    </citation>
    <scope>NUCLEOTIDE SEQUENCE [LARGE SCALE GENOMIC DNA]</scope>
    <source>
        <strain evidence="9">745</strain>
    </source>
</reference>
<feature type="transmembrane region" description="Helical" evidence="6">
    <location>
        <begin position="119"/>
        <end position="137"/>
    </location>
</feature>
<dbReference type="AlphaFoldDB" id="A0A0H5A461"/>
<feature type="transmembrane region" description="Helical" evidence="6">
    <location>
        <begin position="52"/>
        <end position="72"/>
    </location>
</feature>
<dbReference type="KEGG" id="ptv:AA957_00570"/>
<organism evidence="8 9">
    <name type="scientific">Pseudomonas trivialis</name>
    <dbReference type="NCBI Taxonomy" id="200450"/>
    <lineage>
        <taxon>Bacteria</taxon>
        <taxon>Pseudomonadati</taxon>
        <taxon>Pseudomonadota</taxon>
        <taxon>Gammaproteobacteria</taxon>
        <taxon>Pseudomonadales</taxon>
        <taxon>Pseudomonadaceae</taxon>
        <taxon>Pseudomonas</taxon>
    </lineage>
</organism>
<dbReference type="Pfam" id="PF05425">
    <property type="entry name" value="CopD"/>
    <property type="match status" value="1"/>
</dbReference>
<feature type="transmembrane region" description="Helical" evidence="6">
    <location>
        <begin position="92"/>
        <end position="112"/>
    </location>
</feature>
<dbReference type="GO" id="GO:0046688">
    <property type="term" value="P:response to copper ion"/>
    <property type="evidence" value="ECO:0007669"/>
    <property type="project" value="UniProtKB-UniRule"/>
</dbReference>
<evidence type="ECO:0000256" key="6">
    <source>
        <dbReference type="RuleBase" id="RU369037"/>
    </source>
</evidence>
<dbReference type="RefSeq" id="WP_049708421.1">
    <property type="nucleotide sequence ID" value="NZ_CP011507.1"/>
</dbReference>
<dbReference type="GO" id="GO:0005886">
    <property type="term" value="C:plasma membrane"/>
    <property type="evidence" value="ECO:0007669"/>
    <property type="project" value="UniProtKB-SubCell"/>
</dbReference>
<dbReference type="InterPro" id="IPR047689">
    <property type="entry name" value="CopD"/>
</dbReference>
<keyword evidence="6" id="KW-0997">Cell inner membrane</keyword>
<evidence type="ECO:0000256" key="5">
    <source>
        <dbReference type="ARBA" id="ARBA00023136"/>
    </source>
</evidence>
<evidence type="ECO:0000256" key="2">
    <source>
        <dbReference type="ARBA" id="ARBA00022475"/>
    </source>
</evidence>
<protein>
    <recommendedName>
        <fullName evidence="6">Copper resistance protein D</fullName>
    </recommendedName>
</protein>
<evidence type="ECO:0000313" key="9">
    <source>
        <dbReference type="Proteomes" id="UP000036608"/>
    </source>
</evidence>
<evidence type="ECO:0000256" key="3">
    <source>
        <dbReference type="ARBA" id="ARBA00022692"/>
    </source>
</evidence>
<keyword evidence="5 6" id="KW-0472">Membrane</keyword>
<feature type="transmembrane region" description="Helical" evidence="6">
    <location>
        <begin position="157"/>
        <end position="177"/>
    </location>
</feature>
<gene>
    <name evidence="8" type="ORF">AA957_00570</name>
</gene>
<comment type="function">
    <text evidence="6">Involved in copper resistance.</text>
</comment>
<comment type="similarity">
    <text evidence="6">Belongs to the CopD family.</text>
</comment>
<keyword evidence="3 6" id="KW-0812">Transmembrane</keyword>
<feature type="domain" description="Copper resistance protein D" evidence="7">
    <location>
        <begin position="193"/>
        <end position="299"/>
    </location>
</feature>
<dbReference type="PANTHER" id="PTHR34820">
    <property type="entry name" value="INNER MEMBRANE PROTEIN YEBZ"/>
    <property type="match status" value="1"/>
</dbReference>
<accession>A0A0H5A461</accession>
<evidence type="ECO:0000313" key="8">
    <source>
        <dbReference type="EMBL" id="AKS04673.1"/>
    </source>
</evidence>
<feature type="transmembrane region" description="Helical" evidence="6">
    <location>
        <begin position="12"/>
        <end position="31"/>
    </location>
</feature>
<evidence type="ECO:0000256" key="4">
    <source>
        <dbReference type="ARBA" id="ARBA00022989"/>
    </source>
</evidence>
<dbReference type="PATRIC" id="fig|200450.3.peg.129"/>
<reference evidence="9" key="2">
    <citation type="submission" date="2015-05" db="EMBL/GenBank/DDBJ databases">
        <authorList>
            <person name="Swarnkar M.K."/>
            <person name="Vyas P."/>
            <person name="Rahi P."/>
            <person name="Thakur R."/>
            <person name="Thakur N."/>
            <person name="Singh A.K."/>
            <person name="Gulati A."/>
        </authorList>
    </citation>
    <scope>NUCLEOTIDE SEQUENCE [LARGE SCALE GENOMIC DNA]</scope>
    <source>
        <strain evidence="9">745</strain>
    </source>
</reference>
<comment type="subcellular location">
    <subcellularLocation>
        <location evidence="6">Cell inner membrane</location>
        <topology evidence="6">Multi-pass membrane protein</topology>
    </subcellularLocation>
    <subcellularLocation>
        <location evidence="1">Cell membrane</location>
        <topology evidence="1">Multi-pass membrane protein</topology>
    </subcellularLocation>
</comment>
<name>A0A0H5A461_9PSED</name>
<dbReference type="EMBL" id="CP011507">
    <property type="protein sequence ID" value="AKS04673.1"/>
    <property type="molecule type" value="Genomic_DNA"/>
</dbReference>
<dbReference type="OrthoDB" id="6053803at2"/>
<proteinExistence type="inferred from homology"/>
<sequence>MSDWASIALRFGVYMDLMLLFGVALFGLYSLKGRERVSGAVLPFRSIVAGTAALGVLVSVASMVMMASAMSGELDLAELRPHIEMMVVETDVGRAWVVRIIVLVFGGLAMMLNQRAPGFSLLVAAIAGGIALASLAWSGHGAMDEGVRRFWHFSTDILHLLAAGAWLGALVAFAWMARRDTLQTEESIKLLARTVTGFESVGALTVVVIAVTGVVNYLFIVGPKFDVLLLSTYGKLLIIKVMLFAGMLVLAALNRFHLGPRLERSLREGKYRMAANALRRSVLIELSTAFLIVGLVAWLGTLSPEIEIAPL</sequence>
<feature type="transmembrane region" description="Helical" evidence="6">
    <location>
        <begin position="277"/>
        <end position="301"/>
    </location>
</feature>
<dbReference type="InterPro" id="IPR032694">
    <property type="entry name" value="CopC/D"/>
</dbReference>
<dbReference type="InterPro" id="IPR008457">
    <property type="entry name" value="Cu-R_CopD_dom"/>
</dbReference>
<dbReference type="NCBIfam" id="NF033808">
    <property type="entry name" value="copper_CopD"/>
    <property type="match status" value="1"/>
</dbReference>
<evidence type="ECO:0000256" key="1">
    <source>
        <dbReference type="ARBA" id="ARBA00004651"/>
    </source>
</evidence>
<keyword evidence="2 6" id="KW-1003">Cell membrane</keyword>
<evidence type="ECO:0000259" key="7">
    <source>
        <dbReference type="Pfam" id="PF05425"/>
    </source>
</evidence>
<feature type="transmembrane region" description="Helical" evidence="6">
    <location>
        <begin position="198"/>
        <end position="220"/>
    </location>
</feature>
<keyword evidence="6" id="KW-0186">Copper</keyword>
<dbReference type="PANTHER" id="PTHR34820:SF4">
    <property type="entry name" value="INNER MEMBRANE PROTEIN YEBZ"/>
    <property type="match status" value="1"/>
</dbReference>
<feature type="transmembrane region" description="Helical" evidence="6">
    <location>
        <begin position="232"/>
        <end position="256"/>
    </location>
</feature>
<dbReference type="Proteomes" id="UP000036608">
    <property type="component" value="Chromosome"/>
</dbReference>
<dbReference type="GO" id="GO:0006825">
    <property type="term" value="P:copper ion transport"/>
    <property type="evidence" value="ECO:0007669"/>
    <property type="project" value="InterPro"/>
</dbReference>